<keyword evidence="2 5" id="KW-0238">DNA-binding</keyword>
<dbReference type="Pfam" id="PF01047">
    <property type="entry name" value="MarR"/>
    <property type="match status" value="1"/>
</dbReference>
<dbReference type="Proteomes" id="UP000247973">
    <property type="component" value="Unassembled WGS sequence"/>
</dbReference>
<dbReference type="PANTHER" id="PTHR42756">
    <property type="entry name" value="TRANSCRIPTIONAL REGULATOR, MARR"/>
    <property type="match status" value="1"/>
</dbReference>
<evidence type="ECO:0000256" key="1">
    <source>
        <dbReference type="ARBA" id="ARBA00023015"/>
    </source>
</evidence>
<dbReference type="EMBL" id="QICL01000019">
    <property type="protein sequence ID" value="PXV62492.1"/>
    <property type="molecule type" value="Genomic_DNA"/>
</dbReference>
<protein>
    <submittedName>
        <fullName evidence="5">DNA-binding MarR family transcriptional regulator</fullName>
    </submittedName>
</protein>
<dbReference type="GO" id="GO:0003700">
    <property type="term" value="F:DNA-binding transcription factor activity"/>
    <property type="evidence" value="ECO:0007669"/>
    <property type="project" value="InterPro"/>
</dbReference>
<dbReference type="SUPFAM" id="SSF46785">
    <property type="entry name" value="Winged helix' DNA-binding domain"/>
    <property type="match status" value="1"/>
</dbReference>
<keyword evidence="6" id="KW-1185">Reference proteome</keyword>
<evidence type="ECO:0000313" key="5">
    <source>
        <dbReference type="EMBL" id="PXV62492.1"/>
    </source>
</evidence>
<sequence length="142" mass="16340">MNNLYSLGFLLNRASFSLDKMLRIELKRNNIELPHSQFIVLRCLYYKDGLSQQEIATLLCKDAAAIKRTIDNLEDRGLVCRIHVSQRENAIQITEEGKNLMPLALKCGDLALEKVLKDINSAEYELLKQLLQRIYSNVEESK</sequence>
<dbReference type="InterPro" id="IPR000835">
    <property type="entry name" value="HTH_MarR-typ"/>
</dbReference>
<dbReference type="PROSITE" id="PS50995">
    <property type="entry name" value="HTH_MARR_2"/>
    <property type="match status" value="1"/>
</dbReference>
<evidence type="ECO:0000256" key="3">
    <source>
        <dbReference type="ARBA" id="ARBA00023163"/>
    </source>
</evidence>
<dbReference type="InterPro" id="IPR036390">
    <property type="entry name" value="WH_DNA-bd_sf"/>
</dbReference>
<keyword evidence="1" id="KW-0805">Transcription regulation</keyword>
<dbReference type="GO" id="GO:0003677">
    <property type="term" value="F:DNA binding"/>
    <property type="evidence" value="ECO:0007669"/>
    <property type="project" value="UniProtKB-KW"/>
</dbReference>
<dbReference type="PRINTS" id="PR00598">
    <property type="entry name" value="HTHMARR"/>
</dbReference>
<dbReference type="PANTHER" id="PTHR42756:SF1">
    <property type="entry name" value="TRANSCRIPTIONAL REPRESSOR OF EMRAB OPERON"/>
    <property type="match status" value="1"/>
</dbReference>
<evidence type="ECO:0000313" key="6">
    <source>
        <dbReference type="Proteomes" id="UP000247973"/>
    </source>
</evidence>
<evidence type="ECO:0000259" key="4">
    <source>
        <dbReference type="PROSITE" id="PS50995"/>
    </source>
</evidence>
<accession>A0A2V3PNI1</accession>
<feature type="domain" description="HTH marR-type" evidence="4">
    <location>
        <begin position="4"/>
        <end position="136"/>
    </location>
</feature>
<comment type="caution">
    <text evidence="5">The sequence shown here is derived from an EMBL/GenBank/DDBJ whole genome shotgun (WGS) entry which is preliminary data.</text>
</comment>
<proteinExistence type="predicted"/>
<dbReference type="OrthoDB" id="996843at2"/>
<reference evidence="5 6" key="1">
    <citation type="submission" date="2018-03" db="EMBL/GenBank/DDBJ databases">
        <title>Genomic Encyclopedia of Archaeal and Bacterial Type Strains, Phase II (KMG-II): from individual species to whole genera.</title>
        <authorList>
            <person name="Goeker M."/>
        </authorList>
    </citation>
    <scope>NUCLEOTIDE SEQUENCE [LARGE SCALE GENOMIC DNA]</scope>
    <source>
        <strain evidence="5 6">DSM 100214</strain>
    </source>
</reference>
<name>A0A2V3PNI1_9BACT</name>
<organism evidence="5 6">
    <name type="scientific">Dysgonomonas alginatilytica</name>
    <dbReference type="NCBI Taxonomy" id="1605892"/>
    <lineage>
        <taxon>Bacteria</taxon>
        <taxon>Pseudomonadati</taxon>
        <taxon>Bacteroidota</taxon>
        <taxon>Bacteroidia</taxon>
        <taxon>Bacteroidales</taxon>
        <taxon>Dysgonomonadaceae</taxon>
        <taxon>Dysgonomonas</taxon>
    </lineage>
</organism>
<dbReference type="InterPro" id="IPR036388">
    <property type="entry name" value="WH-like_DNA-bd_sf"/>
</dbReference>
<dbReference type="RefSeq" id="WP_110311404.1">
    <property type="nucleotide sequence ID" value="NZ_QICL01000019.1"/>
</dbReference>
<gene>
    <name evidence="5" type="ORF">CLV62_11934</name>
</gene>
<keyword evidence="3" id="KW-0804">Transcription</keyword>
<dbReference type="Gene3D" id="1.10.10.10">
    <property type="entry name" value="Winged helix-like DNA-binding domain superfamily/Winged helix DNA-binding domain"/>
    <property type="match status" value="1"/>
</dbReference>
<dbReference type="AlphaFoldDB" id="A0A2V3PNI1"/>
<evidence type="ECO:0000256" key="2">
    <source>
        <dbReference type="ARBA" id="ARBA00023125"/>
    </source>
</evidence>
<dbReference type="SMART" id="SM00347">
    <property type="entry name" value="HTH_MARR"/>
    <property type="match status" value="1"/>
</dbReference>